<organism evidence="6 7">
    <name type="scientific">Leptospira ognonensis</name>
    <dbReference type="NCBI Taxonomy" id="2484945"/>
    <lineage>
        <taxon>Bacteria</taxon>
        <taxon>Pseudomonadati</taxon>
        <taxon>Spirochaetota</taxon>
        <taxon>Spirochaetia</taxon>
        <taxon>Leptospirales</taxon>
        <taxon>Leptospiraceae</taxon>
        <taxon>Leptospira</taxon>
    </lineage>
</organism>
<accession>A0A4R9KCL4</accession>
<dbReference type="Proteomes" id="UP000297693">
    <property type="component" value="Unassembled WGS sequence"/>
</dbReference>
<protein>
    <submittedName>
        <fullName evidence="6">Cytochrome c</fullName>
    </submittedName>
</protein>
<dbReference type="GO" id="GO:0046872">
    <property type="term" value="F:metal ion binding"/>
    <property type="evidence" value="ECO:0007669"/>
    <property type="project" value="UniProtKB-KW"/>
</dbReference>
<evidence type="ECO:0000313" key="7">
    <source>
        <dbReference type="Proteomes" id="UP000297693"/>
    </source>
</evidence>
<proteinExistence type="predicted"/>
<feature type="domain" description="Cytochrome c" evidence="5">
    <location>
        <begin position="97"/>
        <end position="187"/>
    </location>
</feature>
<dbReference type="InterPro" id="IPR036909">
    <property type="entry name" value="Cyt_c-like_dom_sf"/>
</dbReference>
<dbReference type="EMBL" id="RQGD01000002">
    <property type="protein sequence ID" value="TGL63836.1"/>
    <property type="molecule type" value="Genomic_DNA"/>
</dbReference>
<keyword evidence="2 4" id="KW-0479">Metal-binding</keyword>
<gene>
    <name evidence="6" type="ORF">EHQ58_00250</name>
</gene>
<dbReference type="InterPro" id="IPR009056">
    <property type="entry name" value="Cyt_c-like_dom"/>
</dbReference>
<evidence type="ECO:0000259" key="5">
    <source>
        <dbReference type="PROSITE" id="PS51007"/>
    </source>
</evidence>
<dbReference type="GO" id="GO:0009055">
    <property type="term" value="F:electron transfer activity"/>
    <property type="evidence" value="ECO:0007669"/>
    <property type="project" value="InterPro"/>
</dbReference>
<dbReference type="PROSITE" id="PS51007">
    <property type="entry name" value="CYTC"/>
    <property type="match status" value="1"/>
</dbReference>
<dbReference type="Pfam" id="PF13442">
    <property type="entry name" value="Cytochrome_CBB3"/>
    <property type="match status" value="1"/>
</dbReference>
<comment type="caution">
    <text evidence="6">The sequence shown here is derived from an EMBL/GenBank/DDBJ whole genome shotgun (WGS) entry which is preliminary data.</text>
</comment>
<dbReference type="GO" id="GO:0020037">
    <property type="term" value="F:heme binding"/>
    <property type="evidence" value="ECO:0007669"/>
    <property type="project" value="InterPro"/>
</dbReference>
<sequence>MNQHSLRLLLALPFLSLANCDYKTPVWEYFPNMYDSPARESQEADSFASNGSASRIPPKGSIPVGYYPYPYTNILTQDALPGADKGLKNPIAKASLGDLMIGEKRYQTYCSPCHGVRGAGNGTVVGPAPRFAQSPPALVGSLVNSKTYTDGQIYHIITMGRGGMGSYAYQIEPQDRWRVIAYIRKLQEFDAKNQKLSQAN</sequence>
<dbReference type="AlphaFoldDB" id="A0A4R9KCL4"/>
<dbReference type="PANTHER" id="PTHR40394:SF2">
    <property type="entry name" value="QUINOL:CYTOCHROME C OXIDOREDUCTASE MEMBRANE PROTEIN"/>
    <property type="match status" value="1"/>
</dbReference>
<name>A0A4R9KCL4_9LEPT</name>
<dbReference type="SUPFAM" id="SSF46626">
    <property type="entry name" value="Cytochrome c"/>
    <property type="match status" value="1"/>
</dbReference>
<evidence type="ECO:0000256" key="1">
    <source>
        <dbReference type="ARBA" id="ARBA00022617"/>
    </source>
</evidence>
<keyword evidence="3 4" id="KW-0408">Iron</keyword>
<keyword evidence="7" id="KW-1185">Reference proteome</keyword>
<keyword evidence="1 4" id="KW-0349">Heme</keyword>
<dbReference type="Gene3D" id="1.10.760.10">
    <property type="entry name" value="Cytochrome c-like domain"/>
    <property type="match status" value="1"/>
</dbReference>
<reference evidence="6" key="1">
    <citation type="journal article" date="2019" name="PLoS Negl. Trop. Dis.">
        <title>Revisiting the worldwide diversity of Leptospira species in the environment.</title>
        <authorList>
            <person name="Vincent A.T."/>
            <person name="Schiettekatte O."/>
            <person name="Bourhy P."/>
            <person name="Veyrier F.J."/>
            <person name="Picardeau M."/>
        </authorList>
    </citation>
    <scope>NUCLEOTIDE SEQUENCE [LARGE SCALE GENOMIC DNA]</scope>
    <source>
        <strain evidence="6">201702476</strain>
    </source>
</reference>
<evidence type="ECO:0000256" key="4">
    <source>
        <dbReference type="PROSITE-ProRule" id="PRU00433"/>
    </source>
</evidence>
<dbReference type="OrthoDB" id="335174at2"/>
<dbReference type="RefSeq" id="WP_135621334.1">
    <property type="nucleotide sequence ID" value="NZ_RQGD01000002.1"/>
</dbReference>
<dbReference type="PANTHER" id="PTHR40394">
    <property type="entry name" value="LIPOPROTEIN-RELATED"/>
    <property type="match status" value="1"/>
</dbReference>
<evidence type="ECO:0000313" key="6">
    <source>
        <dbReference type="EMBL" id="TGL63836.1"/>
    </source>
</evidence>
<evidence type="ECO:0000256" key="2">
    <source>
        <dbReference type="ARBA" id="ARBA00022723"/>
    </source>
</evidence>
<evidence type="ECO:0000256" key="3">
    <source>
        <dbReference type="ARBA" id="ARBA00023004"/>
    </source>
</evidence>